<keyword evidence="3" id="KW-0731">Sigma factor</keyword>
<dbReference type="InterPro" id="IPR013325">
    <property type="entry name" value="RNA_pol_sigma_r2"/>
</dbReference>
<dbReference type="InterPro" id="IPR039425">
    <property type="entry name" value="RNA_pol_sigma-70-like"/>
</dbReference>
<name>A0A7S7SNC4_PALFE</name>
<keyword evidence="4" id="KW-0804">Transcription</keyword>
<dbReference type="RefSeq" id="WP_194451628.1">
    <property type="nucleotide sequence ID" value="NZ_CP063849.1"/>
</dbReference>
<evidence type="ECO:0000313" key="8">
    <source>
        <dbReference type="Proteomes" id="UP000593892"/>
    </source>
</evidence>
<proteinExistence type="inferred from homology"/>
<dbReference type="Proteomes" id="UP000593892">
    <property type="component" value="Chromosome"/>
</dbReference>
<dbReference type="CDD" id="cd06171">
    <property type="entry name" value="Sigma70_r4"/>
    <property type="match status" value="1"/>
</dbReference>
<dbReference type="PANTHER" id="PTHR43133">
    <property type="entry name" value="RNA POLYMERASE ECF-TYPE SIGMA FACTO"/>
    <property type="match status" value="1"/>
</dbReference>
<dbReference type="EMBL" id="CP063849">
    <property type="protein sequence ID" value="QOY89965.1"/>
    <property type="molecule type" value="Genomic_DNA"/>
</dbReference>
<reference evidence="7 8" key="1">
    <citation type="submission" date="2020-10" db="EMBL/GenBank/DDBJ databases">
        <title>Complete genome sequence of Paludibaculum fermentans P105T, a facultatively anaerobic acidobacterium capable of dissimilatory Fe(III) reduction.</title>
        <authorList>
            <person name="Dedysh S.N."/>
            <person name="Beletsky A.V."/>
            <person name="Kulichevskaya I.S."/>
            <person name="Mardanov A.V."/>
            <person name="Ravin N.V."/>
        </authorList>
    </citation>
    <scope>NUCLEOTIDE SEQUENCE [LARGE SCALE GENOMIC DNA]</scope>
    <source>
        <strain evidence="7 8">P105</strain>
    </source>
</reference>
<feature type="domain" description="RNA polymerase sigma factor 70 region 4 type 2" evidence="6">
    <location>
        <begin position="155"/>
        <end position="207"/>
    </location>
</feature>
<evidence type="ECO:0000256" key="3">
    <source>
        <dbReference type="ARBA" id="ARBA00023082"/>
    </source>
</evidence>
<dbReference type="AlphaFoldDB" id="A0A7S7SNC4"/>
<evidence type="ECO:0000256" key="1">
    <source>
        <dbReference type="ARBA" id="ARBA00010641"/>
    </source>
</evidence>
<dbReference type="KEGG" id="pfer:IRI77_08420"/>
<feature type="domain" description="RNA polymerase sigma-70 region 2" evidence="5">
    <location>
        <begin position="52"/>
        <end position="118"/>
    </location>
</feature>
<evidence type="ECO:0000313" key="7">
    <source>
        <dbReference type="EMBL" id="QOY89965.1"/>
    </source>
</evidence>
<dbReference type="GO" id="GO:0006352">
    <property type="term" value="P:DNA-templated transcription initiation"/>
    <property type="evidence" value="ECO:0007669"/>
    <property type="project" value="InterPro"/>
</dbReference>
<sequence>MSSYTGVLPLPDAGVMAKASRQGKTRVDYRKTEEAELVKRVQARDQLAFGEIVERYQSKVFSIIFGILRNRNDAEDIAQQVFTKVYFSINSFDFRSSLLTWVYKITVNECYDYLRKKKVRKLVYESDFSEDDAVSMERSEPDGTPAADDTLAKRDLVLKLLSKVSEEDRNLMMLKEVEGHSVEELAAMTGMNENTIKVKLFRARQKLLKAAQRLTRGSGARLTAE</sequence>
<comment type="similarity">
    <text evidence="1">Belongs to the sigma-70 factor family. ECF subfamily.</text>
</comment>
<evidence type="ECO:0000256" key="4">
    <source>
        <dbReference type="ARBA" id="ARBA00023163"/>
    </source>
</evidence>
<dbReference type="Pfam" id="PF08281">
    <property type="entry name" value="Sigma70_r4_2"/>
    <property type="match status" value="1"/>
</dbReference>
<dbReference type="SUPFAM" id="SSF88659">
    <property type="entry name" value="Sigma3 and sigma4 domains of RNA polymerase sigma factors"/>
    <property type="match status" value="1"/>
</dbReference>
<dbReference type="Pfam" id="PF04542">
    <property type="entry name" value="Sigma70_r2"/>
    <property type="match status" value="1"/>
</dbReference>
<evidence type="ECO:0000259" key="5">
    <source>
        <dbReference type="Pfam" id="PF04542"/>
    </source>
</evidence>
<dbReference type="Gene3D" id="1.10.10.10">
    <property type="entry name" value="Winged helix-like DNA-binding domain superfamily/Winged helix DNA-binding domain"/>
    <property type="match status" value="1"/>
</dbReference>
<evidence type="ECO:0000256" key="2">
    <source>
        <dbReference type="ARBA" id="ARBA00023015"/>
    </source>
</evidence>
<dbReference type="PANTHER" id="PTHR43133:SF51">
    <property type="entry name" value="RNA POLYMERASE SIGMA FACTOR"/>
    <property type="match status" value="1"/>
</dbReference>
<dbReference type="GO" id="GO:0003677">
    <property type="term" value="F:DNA binding"/>
    <property type="evidence" value="ECO:0007669"/>
    <property type="project" value="InterPro"/>
</dbReference>
<dbReference type="InterPro" id="IPR036388">
    <property type="entry name" value="WH-like_DNA-bd_sf"/>
</dbReference>
<dbReference type="SUPFAM" id="SSF88946">
    <property type="entry name" value="Sigma2 domain of RNA polymerase sigma factors"/>
    <property type="match status" value="1"/>
</dbReference>
<organism evidence="7 8">
    <name type="scientific">Paludibaculum fermentans</name>
    <dbReference type="NCBI Taxonomy" id="1473598"/>
    <lineage>
        <taxon>Bacteria</taxon>
        <taxon>Pseudomonadati</taxon>
        <taxon>Acidobacteriota</taxon>
        <taxon>Terriglobia</taxon>
        <taxon>Bryobacterales</taxon>
        <taxon>Bryobacteraceae</taxon>
        <taxon>Paludibaculum</taxon>
    </lineage>
</organism>
<dbReference type="InterPro" id="IPR007627">
    <property type="entry name" value="RNA_pol_sigma70_r2"/>
</dbReference>
<dbReference type="NCBIfam" id="TIGR02937">
    <property type="entry name" value="sigma70-ECF"/>
    <property type="match status" value="1"/>
</dbReference>
<keyword evidence="2" id="KW-0805">Transcription regulation</keyword>
<dbReference type="InterPro" id="IPR013249">
    <property type="entry name" value="RNA_pol_sigma70_r4_t2"/>
</dbReference>
<dbReference type="InterPro" id="IPR014284">
    <property type="entry name" value="RNA_pol_sigma-70_dom"/>
</dbReference>
<accession>A0A7S7SNC4</accession>
<dbReference type="GO" id="GO:0016987">
    <property type="term" value="F:sigma factor activity"/>
    <property type="evidence" value="ECO:0007669"/>
    <property type="project" value="UniProtKB-KW"/>
</dbReference>
<evidence type="ECO:0000259" key="6">
    <source>
        <dbReference type="Pfam" id="PF08281"/>
    </source>
</evidence>
<keyword evidence="8" id="KW-1185">Reference proteome</keyword>
<dbReference type="Gene3D" id="1.10.1740.10">
    <property type="match status" value="1"/>
</dbReference>
<protein>
    <submittedName>
        <fullName evidence="7">Sigma-70 family RNA polymerase sigma factor</fullName>
    </submittedName>
</protein>
<dbReference type="InterPro" id="IPR013324">
    <property type="entry name" value="RNA_pol_sigma_r3/r4-like"/>
</dbReference>
<gene>
    <name evidence="7" type="ORF">IRI77_08420</name>
</gene>